<dbReference type="EMBL" id="PYDT01000011">
    <property type="protein sequence ID" value="THU44754.1"/>
    <property type="molecule type" value="Genomic_DNA"/>
</dbReference>
<proteinExistence type="inferred from homology"/>
<feature type="domain" description="AMP-dependent synthetase/ligase" evidence="2">
    <location>
        <begin position="69"/>
        <end position="190"/>
    </location>
</feature>
<gene>
    <name evidence="3" type="ORF">C4D60_Mb02t10680</name>
</gene>
<dbReference type="STRING" id="52838.A0A4S8IB46"/>
<evidence type="ECO:0000259" key="2">
    <source>
        <dbReference type="Pfam" id="PF00501"/>
    </source>
</evidence>
<protein>
    <recommendedName>
        <fullName evidence="2">AMP-dependent synthetase/ligase domain-containing protein</fullName>
    </recommendedName>
</protein>
<keyword evidence="4" id="KW-1185">Reference proteome</keyword>
<evidence type="ECO:0000313" key="3">
    <source>
        <dbReference type="EMBL" id="THU44754.1"/>
    </source>
</evidence>
<dbReference type="GO" id="GO:0031956">
    <property type="term" value="F:medium-chain fatty acid-CoA ligase activity"/>
    <property type="evidence" value="ECO:0007669"/>
    <property type="project" value="TreeGrafter"/>
</dbReference>
<dbReference type="Proteomes" id="UP000317650">
    <property type="component" value="Chromosome 2"/>
</dbReference>
<dbReference type="Gene3D" id="3.40.50.12780">
    <property type="entry name" value="N-terminal domain of ligase-like"/>
    <property type="match status" value="1"/>
</dbReference>
<dbReference type="AlphaFoldDB" id="A0A4S8IB46"/>
<name>A0A4S8IB46_MUSBA</name>
<dbReference type="Pfam" id="PF00501">
    <property type="entry name" value="AMP-binding"/>
    <property type="match status" value="1"/>
</dbReference>
<accession>A0A4S8IB46</accession>
<evidence type="ECO:0000256" key="1">
    <source>
        <dbReference type="ARBA" id="ARBA00006432"/>
    </source>
</evidence>
<evidence type="ECO:0000313" key="4">
    <source>
        <dbReference type="Proteomes" id="UP000317650"/>
    </source>
</evidence>
<dbReference type="InterPro" id="IPR000873">
    <property type="entry name" value="AMP-dep_synth/lig_dom"/>
</dbReference>
<organism evidence="3 4">
    <name type="scientific">Musa balbisiana</name>
    <name type="common">Banana</name>
    <dbReference type="NCBI Taxonomy" id="52838"/>
    <lineage>
        <taxon>Eukaryota</taxon>
        <taxon>Viridiplantae</taxon>
        <taxon>Streptophyta</taxon>
        <taxon>Embryophyta</taxon>
        <taxon>Tracheophyta</taxon>
        <taxon>Spermatophyta</taxon>
        <taxon>Magnoliopsida</taxon>
        <taxon>Liliopsida</taxon>
        <taxon>Zingiberales</taxon>
        <taxon>Musaceae</taxon>
        <taxon>Musa</taxon>
    </lineage>
</organism>
<reference evidence="3 4" key="1">
    <citation type="journal article" date="2019" name="Nat. Plants">
        <title>Genome sequencing of Musa balbisiana reveals subgenome evolution and function divergence in polyploid bananas.</title>
        <authorList>
            <person name="Yao X."/>
        </authorList>
    </citation>
    <scope>NUCLEOTIDE SEQUENCE [LARGE SCALE GENOMIC DNA]</scope>
    <source>
        <strain evidence="4">cv. DH-PKW</strain>
        <tissue evidence="3">Leaves</tissue>
    </source>
</reference>
<comment type="caution">
    <text evidence="3">The sequence shown here is derived from an EMBL/GenBank/DDBJ whole genome shotgun (WGS) entry which is preliminary data.</text>
</comment>
<dbReference type="InterPro" id="IPR042099">
    <property type="entry name" value="ANL_N_sf"/>
</dbReference>
<dbReference type="SUPFAM" id="SSF56801">
    <property type="entry name" value="Acetyl-CoA synthetase-like"/>
    <property type="match status" value="2"/>
</dbReference>
<dbReference type="PANTHER" id="PTHR43201">
    <property type="entry name" value="ACYL-COA SYNTHETASE"/>
    <property type="match status" value="1"/>
</dbReference>
<dbReference type="PANTHER" id="PTHR43201:SF8">
    <property type="entry name" value="ACYL-COA SYNTHETASE FAMILY MEMBER 3"/>
    <property type="match status" value="1"/>
</dbReference>
<comment type="similarity">
    <text evidence="1">Belongs to the ATP-dependent AMP-binding enzyme family.</text>
</comment>
<dbReference type="GO" id="GO:0006631">
    <property type="term" value="P:fatty acid metabolic process"/>
    <property type="evidence" value="ECO:0007669"/>
    <property type="project" value="TreeGrafter"/>
</dbReference>
<sequence length="359" mass="40763">MFMVSSMLYLRLYMRDQWLSSCQNLAYEVCGRDGMIHTLKMETRQLMRLPYLQDFMSFVYHVENIEDFQVPTMYTRLLQGYQTMDSDLQKACASAANQLRLMMCGSSALPFPVMKQWEEITGHRLLERYGMTEFVMAISNPLHGVRKGGTVGKPLPRVEVKILAEDGSEVGTRGVGELCVRSPSLFKEYWKLPKVTEESFTDDGFFKTGDTVTTDEDGYYVILGRTNADIMKVGGYKLSALEIEAILLEARKSYISQTSIVFLSNSVSIALIFISVHEPIIYNRCLLVYVAYMAAITAELVFCVLIQHKAVSECCVLGLLDEDYGEIIPTKLFLWDSLPRNAMGKVNKKEIKKSLEQQP</sequence>